<protein>
    <submittedName>
        <fullName evidence="2">Unannotated protein</fullName>
    </submittedName>
</protein>
<reference evidence="2" key="1">
    <citation type="submission" date="2020-05" db="EMBL/GenBank/DDBJ databases">
        <authorList>
            <person name="Chiriac C."/>
            <person name="Salcher M."/>
            <person name="Ghai R."/>
            <person name="Kavagutti S V."/>
        </authorList>
    </citation>
    <scope>NUCLEOTIDE SEQUENCE</scope>
</reference>
<proteinExistence type="predicted"/>
<feature type="compositionally biased region" description="Basic and acidic residues" evidence="1">
    <location>
        <begin position="229"/>
        <end position="238"/>
    </location>
</feature>
<feature type="region of interest" description="Disordered" evidence="1">
    <location>
        <begin position="193"/>
        <end position="238"/>
    </location>
</feature>
<sequence>MVRFTVVARWATAGDRVRARRRRRTVVAGLEVASVRQACAADRCHRGDRRHGYRLRTGRKSMASVPRSDRHLDLRVDRGGCGCPVRTRTTVDRCPRRGRHSGVGAGGGTRGGNVCSARQPRIRCVSDRGKCARCRVGRAHSVLGRAASGLRHRHRHAPGICLVRTCRPAFRRPRHLRHHSCHRVELHGARRPDLPTAGLFRRSPSASSCPRTARRPARRTRRLVQRGQARRDHGQLRA</sequence>
<evidence type="ECO:0000313" key="2">
    <source>
        <dbReference type="EMBL" id="CAB4898154.1"/>
    </source>
</evidence>
<dbReference type="EMBL" id="CAFBLX010000164">
    <property type="protein sequence ID" value="CAB4898154.1"/>
    <property type="molecule type" value="Genomic_DNA"/>
</dbReference>
<name>A0A6J7FVV1_9ZZZZ</name>
<gene>
    <name evidence="2" type="ORF">UFOPK3472_02303</name>
</gene>
<evidence type="ECO:0000256" key="1">
    <source>
        <dbReference type="SAM" id="MobiDB-lite"/>
    </source>
</evidence>
<dbReference type="AlphaFoldDB" id="A0A6J7FVV1"/>
<organism evidence="2">
    <name type="scientific">freshwater metagenome</name>
    <dbReference type="NCBI Taxonomy" id="449393"/>
    <lineage>
        <taxon>unclassified sequences</taxon>
        <taxon>metagenomes</taxon>
        <taxon>ecological metagenomes</taxon>
    </lineage>
</organism>
<feature type="compositionally biased region" description="Low complexity" evidence="1">
    <location>
        <begin position="201"/>
        <end position="211"/>
    </location>
</feature>
<feature type="compositionally biased region" description="Basic residues" evidence="1">
    <location>
        <begin position="212"/>
        <end position="224"/>
    </location>
</feature>
<accession>A0A6J7FVV1</accession>